<sequence length="202" mass="23200">MEITLNVRNILAGEEVEGAPMLDMKDLHMVYEKSRFLPSIHKECKWDRDTIFALALIAKVFGVKDQGQDSKLHKIPDFVEVENTFYDIVRVLADGHPLTTAIIPGKNFEKLKPGQIYKAPHEENLIDGQHSKTRHAIVLIGAGRRGHTNYYHFINSWGKLFCLEEDRYGFGMIRASDIKIEPLKFIRFKEEVCYHRSLASTA</sequence>
<proteinExistence type="predicted"/>
<organism evidence="1 2">
    <name type="scientific">Avena sativa</name>
    <name type="common">Oat</name>
    <dbReference type="NCBI Taxonomy" id="4498"/>
    <lineage>
        <taxon>Eukaryota</taxon>
        <taxon>Viridiplantae</taxon>
        <taxon>Streptophyta</taxon>
        <taxon>Embryophyta</taxon>
        <taxon>Tracheophyta</taxon>
        <taxon>Spermatophyta</taxon>
        <taxon>Magnoliopsida</taxon>
        <taxon>Liliopsida</taxon>
        <taxon>Poales</taxon>
        <taxon>Poaceae</taxon>
        <taxon>BOP clade</taxon>
        <taxon>Pooideae</taxon>
        <taxon>Poodae</taxon>
        <taxon>Poeae</taxon>
        <taxon>Poeae Chloroplast Group 1 (Aveneae type)</taxon>
        <taxon>Aveninae</taxon>
        <taxon>Avena</taxon>
    </lineage>
</organism>
<keyword evidence="2" id="KW-1185">Reference proteome</keyword>
<evidence type="ECO:0000313" key="2">
    <source>
        <dbReference type="Proteomes" id="UP001732700"/>
    </source>
</evidence>
<name>A0ACD6ACI5_AVESA</name>
<protein>
    <submittedName>
        <fullName evidence="1">Uncharacterized protein</fullName>
    </submittedName>
</protein>
<reference evidence="1" key="1">
    <citation type="submission" date="2021-05" db="EMBL/GenBank/DDBJ databases">
        <authorList>
            <person name="Scholz U."/>
            <person name="Mascher M."/>
            <person name="Fiebig A."/>
        </authorList>
    </citation>
    <scope>NUCLEOTIDE SEQUENCE [LARGE SCALE GENOMIC DNA]</scope>
</reference>
<reference evidence="1" key="2">
    <citation type="submission" date="2025-09" db="UniProtKB">
        <authorList>
            <consortium name="EnsemblPlants"/>
        </authorList>
    </citation>
    <scope>IDENTIFICATION</scope>
</reference>
<dbReference type="Proteomes" id="UP001732700">
    <property type="component" value="Chromosome 7D"/>
</dbReference>
<evidence type="ECO:0000313" key="1">
    <source>
        <dbReference type="EnsemblPlants" id="AVESA.00010b.r2.7DG1352770.2.CDS"/>
    </source>
</evidence>
<accession>A0ACD6ACI5</accession>
<dbReference type="EnsemblPlants" id="AVESA.00010b.r2.7DG1352770.2">
    <property type="protein sequence ID" value="AVESA.00010b.r2.7DG1352770.2.CDS"/>
    <property type="gene ID" value="AVESA.00010b.r2.7DG1352770"/>
</dbReference>